<dbReference type="NCBIfam" id="NF038161">
    <property type="entry name" value="lant_II_LchA2"/>
    <property type="match status" value="1"/>
</dbReference>
<reference evidence="1 2" key="1">
    <citation type="submission" date="2020-07" db="EMBL/GenBank/DDBJ databases">
        <authorList>
            <person name="Feng H."/>
        </authorList>
    </citation>
    <scope>NUCLEOTIDE SEQUENCE [LARGE SCALE GENOMIC DNA]</scope>
    <source>
        <strain evidence="2">s-10</strain>
    </source>
</reference>
<name>A0A7W1WMK7_9BACL</name>
<dbReference type="AlphaFoldDB" id="A0A7W1WMK7"/>
<dbReference type="Proteomes" id="UP000535491">
    <property type="component" value="Unassembled WGS sequence"/>
</dbReference>
<dbReference type="NCBIfam" id="TIGR03898">
    <property type="entry name" value="lanti_MRSA_kill"/>
    <property type="match status" value="1"/>
</dbReference>
<protein>
    <submittedName>
        <fullName evidence="1">Mersacidin/lichenicidin family type 2 lantibiotic</fullName>
    </submittedName>
</protein>
<keyword evidence="2" id="KW-1185">Reference proteome</keyword>
<proteinExistence type="predicted"/>
<dbReference type="EMBL" id="JACEIQ010000001">
    <property type="protein sequence ID" value="MBA4492715.1"/>
    <property type="molecule type" value="Genomic_DNA"/>
</dbReference>
<accession>A0A7W1WMK7</accession>
<dbReference type="RefSeq" id="WP_181749956.1">
    <property type="nucleotide sequence ID" value="NZ_JACEIQ010000001.1"/>
</dbReference>
<organism evidence="1 2">
    <name type="scientific">Paenactinomyces guangxiensis</name>
    <dbReference type="NCBI Taxonomy" id="1490290"/>
    <lineage>
        <taxon>Bacteria</taxon>
        <taxon>Bacillati</taxon>
        <taxon>Bacillota</taxon>
        <taxon>Bacilli</taxon>
        <taxon>Bacillales</taxon>
        <taxon>Thermoactinomycetaceae</taxon>
        <taxon>Paenactinomyces</taxon>
    </lineage>
</organism>
<gene>
    <name evidence="1" type="ORF">H1191_00085</name>
</gene>
<sequence>MSKQDVVRALRDPEYRAQLNGFNHPAGLVTDEELKRIAGAADAEPQSTIPCGVVSATVSLVSAAGCPTTKCTSQCTNVDGLC</sequence>
<dbReference type="InterPro" id="IPR027635">
    <property type="entry name" value="Lantibiotic2_lead_pep_dom"/>
</dbReference>
<evidence type="ECO:0000313" key="1">
    <source>
        <dbReference type="EMBL" id="MBA4492715.1"/>
    </source>
</evidence>
<comment type="caution">
    <text evidence="1">The sequence shown here is derived from an EMBL/GenBank/DDBJ whole genome shotgun (WGS) entry which is preliminary data.</text>
</comment>
<dbReference type="GO" id="GO:0042742">
    <property type="term" value="P:defense response to bacterium"/>
    <property type="evidence" value="ECO:0007669"/>
    <property type="project" value="InterPro"/>
</dbReference>
<evidence type="ECO:0000313" key="2">
    <source>
        <dbReference type="Proteomes" id="UP000535491"/>
    </source>
</evidence>